<dbReference type="EMBL" id="JAYMYQ010000005">
    <property type="protein sequence ID" value="KAK7331072.1"/>
    <property type="molecule type" value="Genomic_DNA"/>
</dbReference>
<comment type="caution">
    <text evidence="5">The sequence shown here is derived from an EMBL/GenBank/DDBJ whole genome shotgun (WGS) entry which is preliminary data.</text>
</comment>
<protein>
    <recommendedName>
        <fullName evidence="4">Remorin C-terminal domain-containing protein</fullName>
    </recommendedName>
</protein>
<dbReference type="Proteomes" id="UP001367508">
    <property type="component" value="Unassembled WGS sequence"/>
</dbReference>
<dbReference type="Pfam" id="PF03763">
    <property type="entry name" value="Remorin_C"/>
    <property type="match status" value="1"/>
</dbReference>
<feature type="domain" description="Remorin C-terminal" evidence="4">
    <location>
        <begin position="319"/>
        <end position="404"/>
    </location>
</feature>
<feature type="compositionally biased region" description="Polar residues" evidence="3">
    <location>
        <begin position="1"/>
        <end position="24"/>
    </location>
</feature>
<keyword evidence="6" id="KW-1185">Reference proteome</keyword>
<comment type="similarity">
    <text evidence="1">Belongs to the remorin family.</text>
</comment>
<evidence type="ECO:0000313" key="6">
    <source>
        <dbReference type="Proteomes" id="UP001367508"/>
    </source>
</evidence>
<gene>
    <name evidence="5" type="ORF">VNO77_25284</name>
</gene>
<proteinExistence type="inferred from homology"/>
<keyword evidence="2" id="KW-0175">Coiled coil</keyword>
<accession>A0AAN9LAB8</accession>
<organism evidence="5 6">
    <name type="scientific">Canavalia gladiata</name>
    <name type="common">Sword bean</name>
    <name type="synonym">Dolichos gladiatus</name>
    <dbReference type="NCBI Taxonomy" id="3824"/>
    <lineage>
        <taxon>Eukaryota</taxon>
        <taxon>Viridiplantae</taxon>
        <taxon>Streptophyta</taxon>
        <taxon>Embryophyta</taxon>
        <taxon>Tracheophyta</taxon>
        <taxon>Spermatophyta</taxon>
        <taxon>Magnoliopsida</taxon>
        <taxon>eudicotyledons</taxon>
        <taxon>Gunneridae</taxon>
        <taxon>Pentapetalae</taxon>
        <taxon>rosids</taxon>
        <taxon>fabids</taxon>
        <taxon>Fabales</taxon>
        <taxon>Fabaceae</taxon>
        <taxon>Papilionoideae</taxon>
        <taxon>50 kb inversion clade</taxon>
        <taxon>NPAAA clade</taxon>
        <taxon>indigoferoid/millettioid clade</taxon>
        <taxon>Phaseoleae</taxon>
        <taxon>Canavalia</taxon>
    </lineage>
</organism>
<evidence type="ECO:0000256" key="1">
    <source>
        <dbReference type="ARBA" id="ARBA00005711"/>
    </source>
</evidence>
<feature type="compositionally biased region" description="Polar residues" evidence="3">
    <location>
        <begin position="258"/>
        <end position="270"/>
    </location>
</feature>
<evidence type="ECO:0000313" key="5">
    <source>
        <dbReference type="EMBL" id="KAK7331072.1"/>
    </source>
</evidence>
<dbReference type="PANTHER" id="PTHR31471:SF100">
    <property type="entry name" value="CARBOXY-TERMINAL REGION REMORIN"/>
    <property type="match status" value="1"/>
</dbReference>
<dbReference type="AlphaFoldDB" id="A0AAN9LAB8"/>
<sequence length="428" mass="47210">MEVSNSNSLGGMKKSPSSTQNLGSFPSPGTAYYRDRSFGNQKGWCSERVSKPGSNSSISRRHSLAGLTPFSVGLGRTMPSKWDEAERWICSPVSAYAESRSSSHAQLQRRPKSISGPIVPHGGVAGFYSNYSPAVPLRQGLVVRNLMVGSPFSTGVLAPLAVSVQHYDAHDGNVFGYDIDNEIPYSSPVLNHNAALYSSMSTAPTCPQLPSHPLSPISQDEKDDETMDEEKVTSEFSKCDKATQMSPAETENDAHASPKSSATSVTDQQNCHSLKLEVRDVEVDSQATIIRWSKRHAIKLTKKNSRHSKDLRQIGAEGQAPCWDIDDSTLDTSKFQREEAKIIAWENLQKAKAEAAIRELEMKLEKKRSSSMDKILNKLRRAQLKAENMRSLIPVQQGHQVSRCRAFSFSKYAQIWSPTSCFSSSHAQ</sequence>
<dbReference type="PANTHER" id="PTHR31471">
    <property type="entry name" value="OS02G0116800 PROTEIN"/>
    <property type="match status" value="1"/>
</dbReference>
<evidence type="ECO:0000259" key="4">
    <source>
        <dbReference type="Pfam" id="PF03763"/>
    </source>
</evidence>
<feature type="coiled-coil region" evidence="2">
    <location>
        <begin position="350"/>
        <end position="392"/>
    </location>
</feature>
<evidence type="ECO:0000256" key="3">
    <source>
        <dbReference type="SAM" id="MobiDB-lite"/>
    </source>
</evidence>
<name>A0AAN9LAB8_CANGL</name>
<reference evidence="5 6" key="1">
    <citation type="submission" date="2024-01" db="EMBL/GenBank/DDBJ databases">
        <title>The genomes of 5 underutilized Papilionoideae crops provide insights into root nodulation and disease resistanc.</title>
        <authorList>
            <person name="Jiang F."/>
        </authorList>
    </citation>
    <scope>NUCLEOTIDE SEQUENCE [LARGE SCALE GENOMIC DNA]</scope>
    <source>
        <strain evidence="5">LVBAO_FW01</strain>
        <tissue evidence="5">Leaves</tissue>
    </source>
</reference>
<feature type="region of interest" description="Disordered" evidence="3">
    <location>
        <begin position="1"/>
        <end position="29"/>
    </location>
</feature>
<evidence type="ECO:0000256" key="2">
    <source>
        <dbReference type="SAM" id="Coils"/>
    </source>
</evidence>
<feature type="region of interest" description="Disordered" evidence="3">
    <location>
        <begin position="205"/>
        <end position="270"/>
    </location>
</feature>
<feature type="compositionally biased region" description="Basic and acidic residues" evidence="3">
    <location>
        <begin position="229"/>
        <end position="241"/>
    </location>
</feature>
<dbReference type="InterPro" id="IPR005516">
    <property type="entry name" value="Remorin_C"/>
</dbReference>